<dbReference type="Pfam" id="PF01396">
    <property type="entry name" value="Zn_ribbon_Top1"/>
    <property type="match status" value="2"/>
</dbReference>
<protein>
    <recommendedName>
        <fullName evidence="10">DNA topoisomerase 1</fullName>
        <ecNumber evidence="10">5.6.2.1</ecNumber>
    </recommendedName>
    <alternativeName>
        <fullName evidence="10">DNA topoisomerase I</fullName>
    </alternativeName>
</protein>
<dbReference type="PANTHER" id="PTHR42785">
    <property type="entry name" value="DNA TOPOISOMERASE, TYPE IA, CORE"/>
    <property type="match status" value="1"/>
</dbReference>
<dbReference type="InterPro" id="IPR003602">
    <property type="entry name" value="Topo_IA_DNA-bd_dom"/>
</dbReference>
<feature type="active site" description="O-(5'-phospho-DNA)-tyrosine intermediate" evidence="10">
    <location>
        <position position="318"/>
    </location>
</feature>
<comment type="function">
    <text evidence="10">Releases the supercoiling and torsional tension of DNA, which is introduced during the DNA replication and transcription, by transiently cleaving and rejoining one strand of the DNA duplex. Introduces a single-strand break via transesterification at a target site in duplex DNA. The scissile phosphodiester is attacked by the catalytic tyrosine of the enzyme, resulting in the formation of a DNA-(5'-phosphotyrosyl)-enzyme intermediate and the expulsion of a 3'-OH DNA strand. The free DNA strand then undergoes passage around the unbroken strand, thus removing DNA supercoils. Finally, in the religation step, the DNA 3'-OH attacks the covalent intermediate to expel the active-site tyrosine and restore the DNA phosphodiester backbone.</text>
</comment>
<comment type="subunit">
    <text evidence="10">Monomer.</text>
</comment>
<dbReference type="Pfam" id="PF01751">
    <property type="entry name" value="Toprim"/>
    <property type="match status" value="1"/>
</dbReference>
<organism evidence="13">
    <name type="scientific">uncultured Mycoplasmataceae bacterium</name>
    <dbReference type="NCBI Taxonomy" id="300027"/>
    <lineage>
        <taxon>Bacteria</taxon>
        <taxon>Bacillati</taxon>
        <taxon>Mycoplasmatota</taxon>
        <taxon>Mollicutes</taxon>
        <taxon>Mycoplasmataceae</taxon>
        <taxon>environmental samples</taxon>
    </lineage>
</organism>
<dbReference type="Gene3D" id="1.10.290.10">
    <property type="entry name" value="Topoisomerase I, domain 4"/>
    <property type="match status" value="1"/>
</dbReference>
<feature type="site" description="Interaction with DNA" evidence="10">
    <location>
        <position position="320"/>
    </location>
</feature>
<evidence type="ECO:0000256" key="1">
    <source>
        <dbReference type="ARBA" id="ARBA00000213"/>
    </source>
</evidence>
<dbReference type="HAMAP" id="MF_00952">
    <property type="entry name" value="Topoisom_1_prok"/>
    <property type="match status" value="1"/>
</dbReference>
<dbReference type="InterPro" id="IPR006171">
    <property type="entry name" value="TOPRIM_dom"/>
</dbReference>
<feature type="region of interest" description="Interaction with DNA" evidence="10">
    <location>
        <begin position="171"/>
        <end position="176"/>
    </location>
</feature>
<dbReference type="GO" id="GO:0008270">
    <property type="term" value="F:zinc ion binding"/>
    <property type="evidence" value="ECO:0007669"/>
    <property type="project" value="UniProtKB-KW"/>
</dbReference>
<dbReference type="PRINTS" id="PR00417">
    <property type="entry name" value="PRTPISMRASEI"/>
</dbReference>
<dbReference type="InterPro" id="IPR023406">
    <property type="entry name" value="Topo_IA_AS"/>
</dbReference>
<dbReference type="InterPro" id="IPR013825">
    <property type="entry name" value="Topo_IA_cen_sub2"/>
</dbReference>
<dbReference type="SUPFAM" id="SSF56712">
    <property type="entry name" value="Prokaryotic type I DNA topoisomerase"/>
    <property type="match status" value="1"/>
</dbReference>
<gene>
    <name evidence="10 13" type="primary">topA</name>
    <name evidence="13" type="ORF">PlMoll_0440</name>
</gene>
<dbReference type="InterPro" id="IPR028612">
    <property type="entry name" value="Topoisom_1_IA"/>
</dbReference>
<keyword evidence="4" id="KW-0863">Zinc-finger</keyword>
<dbReference type="Gene3D" id="1.10.460.10">
    <property type="entry name" value="Topoisomerase I, domain 2"/>
    <property type="match status" value="1"/>
</dbReference>
<keyword evidence="5" id="KW-0862">Zinc</keyword>
<dbReference type="GO" id="GO:0003677">
    <property type="term" value="F:DNA binding"/>
    <property type="evidence" value="ECO:0007669"/>
    <property type="project" value="UniProtKB-KW"/>
</dbReference>
<evidence type="ECO:0000313" key="13">
    <source>
        <dbReference type="EMBL" id="QIQ09881.1"/>
    </source>
</evidence>
<comment type="caution">
    <text evidence="10">Lacks conserved residue(s) required for the propagation of feature annotation.</text>
</comment>
<reference evidence="13" key="1">
    <citation type="journal article" date="2020" name="J. ISSAAS">
        <title>Lactobacilli and other gastrointestinal microbiota of Peromyscus leucopus, reservoir host for agents of Lyme disease and other zoonoses in North America.</title>
        <authorList>
            <person name="Milovic A."/>
            <person name="Bassam K."/>
            <person name="Shao H."/>
            <person name="Chatzistamou I."/>
            <person name="Tufts D.M."/>
            <person name="Diuk-Wasser M."/>
            <person name="Barbour A.G."/>
        </authorList>
    </citation>
    <scope>NUCLEOTIDE SEQUENCE</scope>
    <source>
        <strain evidence="13">LL85</strain>
    </source>
</reference>
<dbReference type="AlphaFoldDB" id="A0A6G9HGP5"/>
<evidence type="ECO:0000256" key="2">
    <source>
        <dbReference type="ARBA" id="ARBA00009446"/>
    </source>
</evidence>
<evidence type="ECO:0000259" key="11">
    <source>
        <dbReference type="PROSITE" id="PS50880"/>
    </source>
</evidence>
<dbReference type="InterPro" id="IPR005733">
    <property type="entry name" value="TopoI_bac-type"/>
</dbReference>
<dbReference type="Gene3D" id="3.40.50.140">
    <property type="match status" value="1"/>
</dbReference>
<dbReference type="GO" id="GO:0003917">
    <property type="term" value="F:DNA topoisomerase type I (single strand cut, ATP-independent) activity"/>
    <property type="evidence" value="ECO:0007669"/>
    <property type="project" value="UniProtKB-UniRule"/>
</dbReference>
<feature type="domain" description="Topo IA-type catalytic" evidence="12">
    <location>
        <begin position="138"/>
        <end position="578"/>
    </location>
</feature>
<dbReference type="InterPro" id="IPR034149">
    <property type="entry name" value="TOPRIM_TopoI"/>
</dbReference>
<name>A0A6G9HGP5_9MOLU</name>
<proteinExistence type="inferred from homology"/>
<dbReference type="Gene3D" id="2.70.20.10">
    <property type="entry name" value="Topoisomerase I, domain 3"/>
    <property type="match status" value="1"/>
</dbReference>
<evidence type="ECO:0000256" key="6">
    <source>
        <dbReference type="ARBA" id="ARBA00022842"/>
    </source>
</evidence>
<dbReference type="SMART" id="SM00493">
    <property type="entry name" value="TOPRIM"/>
    <property type="match status" value="1"/>
</dbReference>
<dbReference type="InterPro" id="IPR023405">
    <property type="entry name" value="Topo_IA_core_domain"/>
</dbReference>
<feature type="site" description="Interaction with DNA" evidence="10">
    <location>
        <position position="152"/>
    </location>
</feature>
<feature type="site" description="Interaction with DNA" evidence="10">
    <location>
        <position position="34"/>
    </location>
</feature>
<dbReference type="CDD" id="cd03363">
    <property type="entry name" value="TOPRIM_TopoIA_TopoI"/>
    <property type="match status" value="1"/>
</dbReference>
<keyword evidence="9 10" id="KW-0413">Isomerase</keyword>
<comment type="catalytic activity">
    <reaction evidence="1 10">
        <text>ATP-independent breakage of single-stranded DNA, followed by passage and rejoining.</text>
        <dbReference type="EC" id="5.6.2.1"/>
    </reaction>
</comment>
<dbReference type="NCBIfam" id="TIGR01051">
    <property type="entry name" value="topA_bact"/>
    <property type="match status" value="1"/>
</dbReference>
<dbReference type="InterPro" id="IPR013824">
    <property type="entry name" value="Topo_IA_cen_sub1"/>
</dbReference>
<dbReference type="PROSITE" id="PS50880">
    <property type="entry name" value="TOPRIM"/>
    <property type="match status" value="1"/>
</dbReference>
<dbReference type="CDD" id="cd00186">
    <property type="entry name" value="TOP1Ac"/>
    <property type="match status" value="1"/>
</dbReference>
<dbReference type="GO" id="GO:0005694">
    <property type="term" value="C:chromosome"/>
    <property type="evidence" value="ECO:0007669"/>
    <property type="project" value="InterPro"/>
</dbReference>
<dbReference type="EMBL" id="MN991199">
    <property type="protein sequence ID" value="QIQ09881.1"/>
    <property type="molecule type" value="Genomic_DNA"/>
</dbReference>
<evidence type="ECO:0000256" key="7">
    <source>
        <dbReference type="ARBA" id="ARBA00023029"/>
    </source>
</evidence>
<keyword evidence="6" id="KW-0460">Magnesium</keyword>
<sequence>MSRNLLIIESPNKIETIKRYLKNEDFKIIATIGHIRDLSSRGMGFDEKTLEPRWIIPSKKPPKGQKNKQEIIAEIKEEAKKAEKIYLASDPDREGEAIAWHVYEILPKAQQEKCYRITFNEITKDAVLEALEHPRKIDMLWVQSQFARRILDRLVGFSLSSLVRKKLRAKSAGRVQTVALKFLYDREKEIKKFKSTKWWTLDVTLKGDVKLVLRNVNSNIKGLNYKKINDDVHGTGIDFKDAESAEIVKKNIKNEFKIYAIDDPKMYTSNPRDPYKTSTMQQDAINKLGWQVSKATSVAQHLYEGIKINGEHTALISYPRTDSIRISENFVKKLKPYIIKKFGEKYYFERTFINKGNSQNTQDAHEAIRVIDPTVTPESLRKLITRDEYKLYKMIWVRTLAAFMAPSKFENVIVRLESNKNKFYTFNRRMVFDGFRIIYNPFEDANTPHDIGLKKLKINQSLKLDKAEVKEHESTPPPRYNQASLIKALDEAGVGRPSTYKSMANMALERGYARLENRAYVMQPIGDLVIKELSEFFPYIVDKDFTKEMEGHLDDIASKEENWKEWIKEFQPKFKKDLKQATSKMKTSEAEKVGRKCPKCGHDLIYRYAKKSGAKFIGCSNYPKCKYAEFPNSPQKILDEKCPQCGKPLIERYNRRGQKFIGCTGYPKCHYVRNIPKEPKSEEQQTEQTKQVKN</sequence>
<dbReference type="InterPro" id="IPR013497">
    <property type="entry name" value="Topo_IA_cen"/>
</dbReference>
<dbReference type="InterPro" id="IPR003601">
    <property type="entry name" value="Topo_IA_2"/>
</dbReference>
<evidence type="ECO:0000256" key="10">
    <source>
        <dbReference type="HAMAP-Rule" id="MF_00952"/>
    </source>
</evidence>
<dbReference type="InterPro" id="IPR013826">
    <property type="entry name" value="Topo_IA_cen_sub3"/>
</dbReference>
<dbReference type="GO" id="GO:0006265">
    <property type="term" value="P:DNA topological change"/>
    <property type="evidence" value="ECO:0007669"/>
    <property type="project" value="UniProtKB-UniRule"/>
</dbReference>
<dbReference type="PANTHER" id="PTHR42785:SF1">
    <property type="entry name" value="DNA TOPOISOMERASE"/>
    <property type="match status" value="1"/>
</dbReference>
<evidence type="ECO:0000256" key="9">
    <source>
        <dbReference type="ARBA" id="ARBA00023235"/>
    </source>
</evidence>
<dbReference type="SMART" id="SM00437">
    <property type="entry name" value="TOP1Ac"/>
    <property type="match status" value="1"/>
</dbReference>
<feature type="domain" description="Toprim" evidence="11">
    <location>
        <begin position="3"/>
        <end position="122"/>
    </location>
</feature>
<dbReference type="EC" id="5.6.2.1" evidence="10"/>
<dbReference type="SUPFAM" id="SSF57783">
    <property type="entry name" value="Zinc beta-ribbon"/>
    <property type="match status" value="2"/>
</dbReference>
<dbReference type="InterPro" id="IPR000380">
    <property type="entry name" value="Topo_IA"/>
</dbReference>
<comment type="similarity">
    <text evidence="2 10">Belongs to the type IA topoisomerase family.</text>
</comment>
<dbReference type="Gene3D" id="3.30.65.10">
    <property type="entry name" value="Bacterial Topoisomerase I, domain 1"/>
    <property type="match status" value="2"/>
</dbReference>
<keyword evidence="3" id="KW-0479">Metal-binding</keyword>
<dbReference type="SMART" id="SM00436">
    <property type="entry name" value="TOP1Bc"/>
    <property type="match status" value="1"/>
</dbReference>
<keyword evidence="7 10" id="KW-0799">Topoisomerase</keyword>
<feature type="site" description="Interaction with DNA" evidence="10">
    <location>
        <position position="510"/>
    </location>
</feature>
<accession>A0A6G9HGP5</accession>
<feature type="site" description="Interaction with DNA" evidence="10">
    <location>
        <position position="148"/>
    </location>
</feature>
<evidence type="ECO:0000256" key="3">
    <source>
        <dbReference type="ARBA" id="ARBA00022723"/>
    </source>
</evidence>
<dbReference type="PROSITE" id="PS00396">
    <property type="entry name" value="TOPO_IA_1"/>
    <property type="match status" value="1"/>
</dbReference>
<dbReference type="InterPro" id="IPR013498">
    <property type="entry name" value="Topo_IA_Znf"/>
</dbReference>
<dbReference type="PROSITE" id="PS52039">
    <property type="entry name" value="TOPO_IA_2"/>
    <property type="match status" value="1"/>
</dbReference>
<evidence type="ECO:0000259" key="12">
    <source>
        <dbReference type="PROSITE" id="PS52039"/>
    </source>
</evidence>
<evidence type="ECO:0000256" key="4">
    <source>
        <dbReference type="ARBA" id="ARBA00022771"/>
    </source>
</evidence>
<evidence type="ECO:0000256" key="8">
    <source>
        <dbReference type="ARBA" id="ARBA00023125"/>
    </source>
</evidence>
<evidence type="ECO:0000256" key="5">
    <source>
        <dbReference type="ARBA" id="ARBA00022833"/>
    </source>
</evidence>
<keyword evidence="8 10" id="KW-0238">DNA-binding</keyword>
<feature type="site" description="Interaction with DNA" evidence="10">
    <location>
        <position position="149"/>
    </location>
</feature>
<dbReference type="Pfam" id="PF01131">
    <property type="entry name" value="Topoisom_bac"/>
    <property type="match status" value="1"/>
</dbReference>